<evidence type="ECO:0000313" key="3">
    <source>
        <dbReference type="EMBL" id="OAM78575.1"/>
    </source>
</evidence>
<dbReference type="Pfam" id="PF13579">
    <property type="entry name" value="Glyco_trans_4_4"/>
    <property type="match status" value="1"/>
</dbReference>
<reference evidence="3 4" key="1">
    <citation type="submission" date="2016-03" db="EMBL/GenBank/DDBJ databases">
        <title>Genome sequencing of Devosia sp. S37.</title>
        <authorList>
            <person name="Mohd Nor M."/>
        </authorList>
    </citation>
    <scope>NUCLEOTIDE SEQUENCE [LARGE SCALE GENOMIC DNA]</scope>
    <source>
        <strain evidence="3 4">S37</strain>
    </source>
</reference>
<organism evidence="3 4">
    <name type="scientific">Devosia elaeis</name>
    <dbReference type="NCBI Taxonomy" id="1770058"/>
    <lineage>
        <taxon>Bacteria</taxon>
        <taxon>Pseudomonadati</taxon>
        <taxon>Pseudomonadota</taxon>
        <taxon>Alphaproteobacteria</taxon>
        <taxon>Hyphomicrobiales</taxon>
        <taxon>Devosiaceae</taxon>
        <taxon>Devosia</taxon>
    </lineage>
</organism>
<evidence type="ECO:0000259" key="2">
    <source>
        <dbReference type="Pfam" id="PF13579"/>
    </source>
</evidence>
<dbReference type="RefSeq" id="WP_067453181.1">
    <property type="nucleotide sequence ID" value="NZ_LVVY01000068.1"/>
</dbReference>
<dbReference type="AlphaFoldDB" id="A0A178I305"/>
<name>A0A178I305_9HYPH</name>
<accession>A0A178I305</accession>
<proteinExistence type="predicted"/>
<dbReference type="Pfam" id="PF00534">
    <property type="entry name" value="Glycos_transf_1"/>
    <property type="match status" value="1"/>
</dbReference>
<dbReference type="CDD" id="cd03801">
    <property type="entry name" value="GT4_PimA-like"/>
    <property type="match status" value="1"/>
</dbReference>
<dbReference type="InterPro" id="IPR028098">
    <property type="entry name" value="Glyco_trans_4-like_N"/>
</dbReference>
<feature type="domain" description="Glycosyltransferase subfamily 4-like N-terminal" evidence="2">
    <location>
        <begin position="58"/>
        <end position="199"/>
    </location>
</feature>
<dbReference type="Proteomes" id="UP000078389">
    <property type="component" value="Unassembled WGS sequence"/>
</dbReference>
<dbReference type="InterPro" id="IPR001296">
    <property type="entry name" value="Glyco_trans_1"/>
</dbReference>
<sequence>MRILVLHNLYQQRGGEDAVVEAETALLRAGGHDVRIEKVHNDQIVGFASKAKAFANAAYDAGRYCWMQDILQDYPADIVHIHNFFPLLTPAVHAASTDMGVPVVQSLHNFRITCANAMLLRDGQICEKCVGGNKLWGVYHRCYRGSLPGSLAVVNMQIRAQRESSWFRHVHRFIALTEFGKNKFVRAGLPADRIVVKPNFLSMGAPVPREPRSGGLFVGRLSEEKGAHLLIEAWRHLPDVGLTIAGDGPERKRLEATAPANIRFLGQVDPAEVAREMARAAFLVIPSICYEGFPMTVVEAFSRELPILASRIGALAEIVTSGANGDLFEPGRPDSIVEAVRRFLSEASYGPRLGAGALRSYLSLYTSERNLKQLETIYAEAIEQRAADMAANNV</sequence>
<dbReference type="PANTHER" id="PTHR45947:SF13">
    <property type="entry name" value="TRANSFERASE"/>
    <property type="match status" value="1"/>
</dbReference>
<dbReference type="PANTHER" id="PTHR45947">
    <property type="entry name" value="SULFOQUINOVOSYL TRANSFERASE SQD2"/>
    <property type="match status" value="1"/>
</dbReference>
<evidence type="ECO:0000259" key="1">
    <source>
        <dbReference type="Pfam" id="PF00534"/>
    </source>
</evidence>
<comment type="caution">
    <text evidence="3">The sequence shown here is derived from an EMBL/GenBank/DDBJ whole genome shotgun (WGS) entry which is preliminary data.</text>
</comment>
<keyword evidence="4" id="KW-1185">Reference proteome</keyword>
<dbReference type="EMBL" id="LVVY01000068">
    <property type="protein sequence ID" value="OAM78575.1"/>
    <property type="molecule type" value="Genomic_DNA"/>
</dbReference>
<dbReference type="STRING" id="1770058.A3840_05625"/>
<dbReference type="OrthoDB" id="9807414at2"/>
<dbReference type="SUPFAM" id="SSF53756">
    <property type="entry name" value="UDP-Glycosyltransferase/glycogen phosphorylase"/>
    <property type="match status" value="1"/>
</dbReference>
<protein>
    <recommendedName>
        <fullName evidence="5">Glycosyl transferase family 1</fullName>
    </recommendedName>
</protein>
<gene>
    <name evidence="3" type="ORF">A3840_05625</name>
</gene>
<feature type="domain" description="Glycosyl transferase family 1" evidence="1">
    <location>
        <begin position="216"/>
        <end position="347"/>
    </location>
</feature>
<dbReference type="Gene3D" id="3.40.50.2000">
    <property type="entry name" value="Glycogen Phosphorylase B"/>
    <property type="match status" value="2"/>
</dbReference>
<evidence type="ECO:0008006" key="5">
    <source>
        <dbReference type="Google" id="ProtNLM"/>
    </source>
</evidence>
<dbReference type="GO" id="GO:0016757">
    <property type="term" value="F:glycosyltransferase activity"/>
    <property type="evidence" value="ECO:0007669"/>
    <property type="project" value="InterPro"/>
</dbReference>
<dbReference type="InterPro" id="IPR050194">
    <property type="entry name" value="Glycosyltransferase_grp1"/>
</dbReference>
<evidence type="ECO:0000313" key="4">
    <source>
        <dbReference type="Proteomes" id="UP000078389"/>
    </source>
</evidence>